<dbReference type="AlphaFoldDB" id="A0A1R4LRZ5"/>
<evidence type="ECO:0000313" key="2">
    <source>
        <dbReference type="EMBL" id="SJN59258.1"/>
    </source>
</evidence>
<keyword evidence="3" id="KW-1185">Reference proteome</keyword>
<accession>A0A1R4LRZ5</accession>
<keyword evidence="1" id="KW-0812">Transmembrane</keyword>
<evidence type="ECO:0000256" key="1">
    <source>
        <dbReference type="SAM" id="Phobius"/>
    </source>
</evidence>
<dbReference type="Proteomes" id="UP000188276">
    <property type="component" value="Unassembled WGS sequence"/>
</dbReference>
<organism evidence="2 3">
    <name type="scientific">Vibrio ruber (strain DSM 16370 / JCM 11486 / BCRC 17186 / CECT 7878 / LMG 23124 / VR1)</name>
    <dbReference type="NCBI Taxonomy" id="1123498"/>
    <lineage>
        <taxon>Bacteria</taxon>
        <taxon>Pseudomonadati</taxon>
        <taxon>Pseudomonadota</taxon>
        <taxon>Gammaproteobacteria</taxon>
        <taxon>Vibrionales</taxon>
        <taxon>Vibrionaceae</taxon>
        <taxon>Vibrio</taxon>
    </lineage>
</organism>
<keyword evidence="1" id="KW-0472">Membrane</keyword>
<dbReference type="RefSeq" id="WP_159440495.1">
    <property type="nucleotide sequence ID" value="NZ_FULE01000047.1"/>
</dbReference>
<name>A0A1R4LRZ5_VIBR1</name>
<protein>
    <submittedName>
        <fullName evidence="2">Uncharacterized protein</fullName>
    </submittedName>
</protein>
<sequence>MDLVCPQLIALLVQYERVKGGGWATNFLSLLAFTACLGAPYRTTYSQYRALKRYLESF</sequence>
<gene>
    <name evidence="2" type="ORF">VR7878_03318</name>
</gene>
<evidence type="ECO:0000313" key="3">
    <source>
        <dbReference type="Proteomes" id="UP000188276"/>
    </source>
</evidence>
<reference evidence="3" key="1">
    <citation type="submission" date="2017-02" db="EMBL/GenBank/DDBJ databases">
        <authorList>
            <person name="Rodrigo-Torres L."/>
            <person name="Arahal R.D."/>
            <person name="Lucena T."/>
        </authorList>
    </citation>
    <scope>NUCLEOTIDE SEQUENCE [LARGE SCALE GENOMIC DNA]</scope>
    <source>
        <strain evidence="3">CECT 7878</strain>
    </source>
</reference>
<dbReference type="EMBL" id="FULE01000047">
    <property type="protein sequence ID" value="SJN59258.1"/>
    <property type="molecule type" value="Genomic_DNA"/>
</dbReference>
<keyword evidence="1" id="KW-1133">Transmembrane helix</keyword>
<feature type="transmembrane region" description="Helical" evidence="1">
    <location>
        <begin position="20"/>
        <end position="41"/>
    </location>
</feature>
<proteinExistence type="predicted"/>